<dbReference type="EMBL" id="MFFW01000057">
    <property type="protein sequence ID" value="OGF23650.1"/>
    <property type="molecule type" value="Genomic_DNA"/>
</dbReference>
<evidence type="ECO:0000313" key="2">
    <source>
        <dbReference type="Proteomes" id="UP000178783"/>
    </source>
</evidence>
<reference evidence="1 2" key="1">
    <citation type="journal article" date="2016" name="Nat. Commun.">
        <title>Thousands of microbial genomes shed light on interconnected biogeochemical processes in an aquifer system.</title>
        <authorList>
            <person name="Anantharaman K."/>
            <person name="Brown C.T."/>
            <person name="Hug L.A."/>
            <person name="Sharon I."/>
            <person name="Castelle C.J."/>
            <person name="Probst A.J."/>
            <person name="Thomas B.C."/>
            <person name="Singh A."/>
            <person name="Wilkins M.J."/>
            <person name="Karaoz U."/>
            <person name="Brodie E.L."/>
            <person name="Williams K.H."/>
            <person name="Hubbard S.S."/>
            <person name="Banfield J.F."/>
        </authorList>
    </citation>
    <scope>NUCLEOTIDE SEQUENCE [LARGE SCALE GENOMIC DNA]</scope>
</reference>
<organism evidence="1 2">
    <name type="scientific">Candidatus Falkowbacteria bacterium RIFCSPLOWO2_02_FULL_45_21</name>
    <dbReference type="NCBI Taxonomy" id="1797989"/>
    <lineage>
        <taxon>Bacteria</taxon>
        <taxon>Candidatus Falkowiibacteriota</taxon>
    </lineage>
</organism>
<evidence type="ECO:0000313" key="1">
    <source>
        <dbReference type="EMBL" id="OGF23650.1"/>
    </source>
</evidence>
<dbReference type="STRING" id="1797989.A3H66_02720"/>
<dbReference type="AlphaFoldDB" id="A0A1F5SAA9"/>
<protein>
    <submittedName>
        <fullName evidence="1">Uncharacterized protein</fullName>
    </submittedName>
</protein>
<dbReference type="Proteomes" id="UP000178783">
    <property type="component" value="Unassembled WGS sequence"/>
</dbReference>
<gene>
    <name evidence="1" type="ORF">A3H66_02720</name>
</gene>
<proteinExistence type="predicted"/>
<comment type="caution">
    <text evidence="1">The sequence shown here is derived from an EMBL/GenBank/DDBJ whole genome shotgun (WGS) entry which is preliminary data.</text>
</comment>
<accession>A0A1F5SAA9</accession>
<sequence length="100" mass="11802">MNEQLRAPLSEEAIASAIREKIKFLLEKKKINRMLEVNDRIADRLKALEEEYPDARRCYLFHVLSGSTIERQICSSFDFPGEDSLVKMTEDLYQEYQKKE</sequence>
<name>A0A1F5SAA9_9BACT</name>